<feature type="transmembrane region" description="Helical" evidence="6">
    <location>
        <begin position="178"/>
        <end position="197"/>
    </location>
</feature>
<dbReference type="Proteomes" id="UP000295334">
    <property type="component" value="Unassembled WGS sequence"/>
</dbReference>
<organism evidence="7 8">
    <name type="scientific">Flaviaesturariibacter flavus</name>
    <dbReference type="NCBI Taxonomy" id="2502780"/>
    <lineage>
        <taxon>Bacteria</taxon>
        <taxon>Pseudomonadati</taxon>
        <taxon>Bacteroidota</taxon>
        <taxon>Chitinophagia</taxon>
        <taxon>Chitinophagales</taxon>
        <taxon>Chitinophagaceae</taxon>
        <taxon>Flaviaestuariibacter</taxon>
    </lineage>
</organism>
<comment type="caution">
    <text evidence="7">The sequence shown here is derived from an EMBL/GenBank/DDBJ whole genome shotgun (WGS) entry which is preliminary data.</text>
</comment>
<dbReference type="AlphaFoldDB" id="A0A4R1BB15"/>
<dbReference type="InterPro" id="IPR002797">
    <property type="entry name" value="Polysacc_synth"/>
</dbReference>
<evidence type="ECO:0000313" key="8">
    <source>
        <dbReference type="Proteomes" id="UP000295334"/>
    </source>
</evidence>
<evidence type="ECO:0000256" key="1">
    <source>
        <dbReference type="ARBA" id="ARBA00004651"/>
    </source>
</evidence>
<reference evidence="7 8" key="1">
    <citation type="submission" date="2019-03" db="EMBL/GenBank/DDBJ databases">
        <authorList>
            <person name="Kim M.K.M."/>
        </authorList>
    </citation>
    <scope>NUCLEOTIDE SEQUENCE [LARGE SCALE GENOMIC DNA]</scope>
    <source>
        <strain evidence="7 8">17J68-12</strain>
    </source>
</reference>
<gene>
    <name evidence="7" type="ORF">EPD60_09265</name>
</gene>
<dbReference type="PANTHER" id="PTHR30250:SF11">
    <property type="entry name" value="O-ANTIGEN TRANSPORTER-RELATED"/>
    <property type="match status" value="1"/>
</dbReference>
<feature type="transmembrane region" description="Helical" evidence="6">
    <location>
        <begin position="82"/>
        <end position="101"/>
    </location>
</feature>
<evidence type="ECO:0000256" key="2">
    <source>
        <dbReference type="ARBA" id="ARBA00022475"/>
    </source>
</evidence>
<comment type="subcellular location">
    <subcellularLocation>
        <location evidence="1">Cell membrane</location>
        <topology evidence="1">Multi-pass membrane protein</topology>
    </subcellularLocation>
</comment>
<feature type="transmembrane region" description="Helical" evidence="6">
    <location>
        <begin position="334"/>
        <end position="356"/>
    </location>
</feature>
<accession>A0A4R1BB15</accession>
<evidence type="ECO:0000256" key="4">
    <source>
        <dbReference type="ARBA" id="ARBA00022989"/>
    </source>
</evidence>
<evidence type="ECO:0000313" key="7">
    <source>
        <dbReference type="EMBL" id="TCJ14186.1"/>
    </source>
</evidence>
<dbReference type="Pfam" id="PF01943">
    <property type="entry name" value="Polysacc_synt"/>
    <property type="match status" value="1"/>
</dbReference>
<dbReference type="InterPro" id="IPR050833">
    <property type="entry name" value="Poly_Biosynth_Transport"/>
</dbReference>
<feature type="transmembrane region" description="Helical" evidence="6">
    <location>
        <begin position="387"/>
        <end position="408"/>
    </location>
</feature>
<feature type="transmembrane region" description="Helical" evidence="6">
    <location>
        <begin position="7"/>
        <end position="28"/>
    </location>
</feature>
<feature type="transmembrane region" description="Helical" evidence="6">
    <location>
        <begin position="250"/>
        <end position="274"/>
    </location>
</feature>
<evidence type="ECO:0000256" key="3">
    <source>
        <dbReference type="ARBA" id="ARBA00022692"/>
    </source>
</evidence>
<dbReference type="PANTHER" id="PTHR30250">
    <property type="entry name" value="PST FAMILY PREDICTED COLANIC ACID TRANSPORTER"/>
    <property type="match status" value="1"/>
</dbReference>
<keyword evidence="8" id="KW-1185">Reference proteome</keyword>
<feature type="transmembrane region" description="Helical" evidence="6">
    <location>
        <begin position="295"/>
        <end position="322"/>
    </location>
</feature>
<feature type="transmembrane region" description="Helical" evidence="6">
    <location>
        <begin position="361"/>
        <end position="381"/>
    </location>
</feature>
<sequence>MKFLKQLSLYTIVGVVSAGVNFFIMPVLSHYLSPADYGLFSLFNSYISILIPIVSLSAYSIINVDYYTKKDDRAFARQFSSLQLIPVFNALVLAIGAWLFYSRLMAPLELERAGSHWGYIIIALTLISIFNEQFSVFLVIQKKAGLFAFYSLLKTALEIGLTVLFVVKLDMGWEGRMYSWLIGSLVHFVLGTLYFYRQGMLTTQLEWRYVRQGLLFGAPLVLHGVGKFVVNQSDRLFIVKLVPHGLDEAGIYGIGYTVGMLVMVAINAFFNFYTPFQMEKLADGSSESKLQIVKVGYVYVGISVALLAGLAIFSPILFHYFIDERYAGGLKYVFWVGLGYIFWGGYMLFSGVIFYLKRSGILGWLAIFNVVSNILFNLFFIRYFGAIGAAYATALSFFLLMMVVAWIAQRLIPLPWLQFKKVKQAALS</sequence>
<dbReference type="OrthoDB" id="1495589at2"/>
<name>A0A4R1BB15_9BACT</name>
<feature type="transmembrane region" description="Helical" evidence="6">
    <location>
        <begin position="209"/>
        <end position="230"/>
    </location>
</feature>
<dbReference type="GO" id="GO:0005886">
    <property type="term" value="C:plasma membrane"/>
    <property type="evidence" value="ECO:0007669"/>
    <property type="project" value="UniProtKB-SubCell"/>
</dbReference>
<protein>
    <submittedName>
        <fullName evidence="7">Uncharacterized protein</fullName>
    </submittedName>
</protein>
<keyword evidence="2" id="KW-1003">Cell membrane</keyword>
<proteinExistence type="predicted"/>
<keyword evidence="5 6" id="KW-0472">Membrane</keyword>
<dbReference type="EMBL" id="SJZI01000042">
    <property type="protein sequence ID" value="TCJ14186.1"/>
    <property type="molecule type" value="Genomic_DNA"/>
</dbReference>
<evidence type="ECO:0000256" key="5">
    <source>
        <dbReference type="ARBA" id="ARBA00023136"/>
    </source>
</evidence>
<feature type="transmembrane region" description="Helical" evidence="6">
    <location>
        <begin position="147"/>
        <end position="166"/>
    </location>
</feature>
<keyword evidence="3 6" id="KW-0812">Transmembrane</keyword>
<feature type="transmembrane region" description="Helical" evidence="6">
    <location>
        <begin position="116"/>
        <end position="140"/>
    </location>
</feature>
<evidence type="ECO:0000256" key="6">
    <source>
        <dbReference type="SAM" id="Phobius"/>
    </source>
</evidence>
<feature type="transmembrane region" description="Helical" evidence="6">
    <location>
        <begin position="40"/>
        <end position="62"/>
    </location>
</feature>
<keyword evidence="4 6" id="KW-1133">Transmembrane helix</keyword>
<dbReference type="RefSeq" id="WP_131449065.1">
    <property type="nucleotide sequence ID" value="NZ_SJZI01000042.1"/>
</dbReference>